<sequence>MCAAPVTSSLSKLQSLHGLLAIHKKQGPTSADVLNAFKEALYREAGVECTNPRKRRKQSLKMGHGGTLDSSASGVLVVGVGNGTKMLSTMLSGSKMTSSGLMGCDRLPTDAWRIAHSAALMTLTVPSDGTTRPPLFFRVSKW</sequence>
<comment type="caution">
    <text evidence="6">The sequence shown here is derived from an EMBL/GenBank/DDBJ whole genome shotgun (WGS) entry which is preliminary data.</text>
</comment>
<comment type="similarity">
    <text evidence="1">Belongs to the pseudouridine synthase TruB family.</text>
</comment>
<keyword evidence="3" id="KW-0819">tRNA processing</keyword>
<dbReference type="Pfam" id="PF01509">
    <property type="entry name" value="TruB_N"/>
    <property type="match status" value="1"/>
</dbReference>
<dbReference type="GO" id="GO:0005634">
    <property type="term" value="C:nucleus"/>
    <property type="evidence" value="ECO:0007669"/>
    <property type="project" value="TreeGrafter"/>
</dbReference>
<evidence type="ECO:0000256" key="1">
    <source>
        <dbReference type="ARBA" id="ARBA00008999"/>
    </source>
</evidence>
<organism evidence="6 7">
    <name type="scientific">Nothobranchius furzeri</name>
    <name type="common">Turquoise killifish</name>
    <dbReference type="NCBI Taxonomy" id="105023"/>
    <lineage>
        <taxon>Eukaryota</taxon>
        <taxon>Metazoa</taxon>
        <taxon>Chordata</taxon>
        <taxon>Craniata</taxon>
        <taxon>Vertebrata</taxon>
        <taxon>Euteleostomi</taxon>
        <taxon>Actinopterygii</taxon>
        <taxon>Neopterygii</taxon>
        <taxon>Teleostei</taxon>
        <taxon>Neoteleostei</taxon>
        <taxon>Acanthomorphata</taxon>
        <taxon>Ovalentaria</taxon>
        <taxon>Atherinomorphae</taxon>
        <taxon>Cyprinodontiformes</taxon>
        <taxon>Nothobranchiidae</taxon>
        <taxon>Nothobranchius</taxon>
    </lineage>
</organism>
<evidence type="ECO:0000313" key="7">
    <source>
        <dbReference type="Proteomes" id="UP000822369"/>
    </source>
</evidence>
<dbReference type="KEGG" id="nfu:107372633"/>
<evidence type="ECO:0000256" key="2">
    <source>
        <dbReference type="ARBA" id="ARBA00012787"/>
    </source>
</evidence>
<dbReference type="PANTHER" id="PTHR13767">
    <property type="entry name" value="TRNA-PSEUDOURIDINE SYNTHASE"/>
    <property type="match status" value="1"/>
</dbReference>
<dbReference type="SUPFAM" id="SSF55120">
    <property type="entry name" value="Pseudouridine synthase"/>
    <property type="match status" value="1"/>
</dbReference>
<dbReference type="Proteomes" id="UP000822369">
    <property type="component" value="Unassembled WGS sequence"/>
</dbReference>
<dbReference type="GO" id="GO:0006400">
    <property type="term" value="P:tRNA modification"/>
    <property type="evidence" value="ECO:0007669"/>
    <property type="project" value="TreeGrafter"/>
</dbReference>
<evidence type="ECO:0000259" key="5">
    <source>
        <dbReference type="Pfam" id="PF01509"/>
    </source>
</evidence>
<evidence type="ECO:0000256" key="4">
    <source>
        <dbReference type="ARBA" id="ARBA00023235"/>
    </source>
</evidence>
<dbReference type="GO" id="GO:1990481">
    <property type="term" value="P:mRNA pseudouridine synthesis"/>
    <property type="evidence" value="ECO:0007669"/>
    <property type="project" value="TreeGrafter"/>
</dbReference>
<evidence type="ECO:0000256" key="3">
    <source>
        <dbReference type="ARBA" id="ARBA00022694"/>
    </source>
</evidence>
<evidence type="ECO:0000313" key="6">
    <source>
        <dbReference type="EMBL" id="KAF7199334.1"/>
    </source>
</evidence>
<keyword evidence="4" id="KW-0413">Isomerase</keyword>
<feature type="domain" description="Pseudouridine synthase II N-terminal" evidence="5">
    <location>
        <begin position="56"/>
        <end position="95"/>
    </location>
</feature>
<dbReference type="EMBL" id="JAAVVJ010000071">
    <property type="protein sequence ID" value="KAF7199334.1"/>
    <property type="molecule type" value="Genomic_DNA"/>
</dbReference>
<name>A0A9D2XBI7_NOTFU</name>
<dbReference type="EC" id="5.4.99.25" evidence="2"/>
<dbReference type="AlphaFoldDB" id="A0A9D2XBI7"/>
<dbReference type="InterPro" id="IPR020103">
    <property type="entry name" value="PsdUridine_synth_cat_dom_sf"/>
</dbReference>
<reference evidence="6" key="1">
    <citation type="submission" date="2020-03" db="EMBL/GenBank/DDBJ databases">
        <title>Intra-Species Differences in Population Size shape Life History and Genome Evolution.</title>
        <authorList>
            <person name="Willemsen D."/>
            <person name="Cui R."/>
            <person name="Valenzano D.R."/>
        </authorList>
    </citation>
    <scope>NUCLEOTIDE SEQUENCE</scope>
    <source>
        <strain evidence="6">GRZ</strain>
        <tissue evidence="6">Whole</tissue>
    </source>
</reference>
<dbReference type="GO" id="GO:0160148">
    <property type="term" value="F:tRNA pseudouridine(55) synthase activity"/>
    <property type="evidence" value="ECO:0007669"/>
    <property type="project" value="UniProtKB-EC"/>
</dbReference>
<dbReference type="InterPro" id="IPR014780">
    <property type="entry name" value="tRNA_psdUridine_synth_TruB"/>
</dbReference>
<dbReference type="InterPro" id="IPR002501">
    <property type="entry name" value="PsdUridine_synth_N"/>
</dbReference>
<dbReference type="GO" id="GO:0003723">
    <property type="term" value="F:RNA binding"/>
    <property type="evidence" value="ECO:0007669"/>
    <property type="project" value="InterPro"/>
</dbReference>
<accession>A0A9D2XBI7</accession>
<gene>
    <name evidence="6" type="ORF">G4P62_019286</name>
</gene>
<dbReference type="Gene3D" id="3.30.2350.10">
    <property type="entry name" value="Pseudouridine synthase"/>
    <property type="match status" value="1"/>
</dbReference>
<protein>
    <recommendedName>
        <fullName evidence="2">tRNA pseudouridine(55) synthase</fullName>
        <ecNumber evidence="2">5.4.99.25</ecNumber>
    </recommendedName>
</protein>
<dbReference type="PANTHER" id="PTHR13767:SF2">
    <property type="entry name" value="PSEUDOURIDYLATE SYNTHASE TRUB1"/>
    <property type="match status" value="1"/>
</dbReference>
<proteinExistence type="inferred from homology"/>